<keyword evidence="1" id="KW-0539">Nucleus</keyword>
<dbReference type="GO" id="GO:0005634">
    <property type="term" value="C:nucleus"/>
    <property type="evidence" value="ECO:0007669"/>
    <property type="project" value="UniProtKB-UniRule"/>
</dbReference>
<evidence type="ECO:0000313" key="4">
    <source>
        <dbReference type="EMBL" id="CAD9766255.1"/>
    </source>
</evidence>
<sequence length="558" mass="65107">MVRTVRIRLCISYRIRFFIILGIRTCKINRCRERRSSCDGRNGERFIKQGNPLKCSSARKLGPRSNKRRKHHGRQRRKNDRNLYDLLTASPRDSFQGQPASPQIDSNVATLSDAERISVYPGVSNFQPSQQVRQEHSETQQQQQHSQCSDQHPRLIQRQQEHFRTLWIPREECPPLHQSMPPSYSHSRTGYNPEGQHVACLPKAMDSAVLSNQHQHQMQNLQQLQYRQVQELQDFQQEQRIQQRMQEFQQQYDVNEQGPPMMVIQPCVDRHMMFVPANQPFMQPTGGGYVPLQYAPLMMQGPPVNYPIQTEPLSGASPSLVSLPNAQNLEIRQSTDSQYSANQNLTTPQQDPQPFLYSQRFSKPQQTPVPQQHSSESQRLPNQTKHCQHLSKESKSRRIKKNATKKLQSPAPTSASRHSEMERLLSEEYLNGALSDGRVSSWTKTTKDFINAEILNCGSRLKNTPPKQPRSAYTFFMLFMQSVMENDLKDKRKQTQKAMRGIGRVWSRLNVPKREWFVDLSKEDKRRYHAQREIFERRFLEESYRRDYYPSKSLASRS</sequence>
<dbReference type="InterPro" id="IPR036910">
    <property type="entry name" value="HMG_box_dom_sf"/>
</dbReference>
<feature type="region of interest" description="Disordered" evidence="2">
    <location>
        <begin position="54"/>
        <end position="83"/>
    </location>
</feature>
<gene>
    <name evidence="4" type="ORF">LSP00402_LOCUS11074</name>
</gene>
<accession>A0A7S2TR19</accession>
<dbReference type="GO" id="GO:0003677">
    <property type="term" value="F:DNA binding"/>
    <property type="evidence" value="ECO:0007669"/>
    <property type="project" value="UniProtKB-UniRule"/>
</dbReference>
<evidence type="ECO:0000256" key="2">
    <source>
        <dbReference type="SAM" id="MobiDB-lite"/>
    </source>
</evidence>
<feature type="region of interest" description="Disordered" evidence="2">
    <location>
        <begin position="128"/>
        <end position="152"/>
    </location>
</feature>
<reference evidence="4" key="1">
    <citation type="submission" date="2021-01" db="EMBL/GenBank/DDBJ databases">
        <authorList>
            <person name="Corre E."/>
            <person name="Pelletier E."/>
            <person name="Niang G."/>
            <person name="Scheremetjew M."/>
            <person name="Finn R."/>
            <person name="Kale V."/>
            <person name="Holt S."/>
            <person name="Cochrane G."/>
            <person name="Meng A."/>
            <person name="Brown T."/>
            <person name="Cohen L."/>
        </authorList>
    </citation>
    <scope>NUCLEOTIDE SEQUENCE</scope>
    <source>
        <strain evidence="4">CCMP622</strain>
    </source>
</reference>
<dbReference type="Pfam" id="PF09011">
    <property type="entry name" value="HMG_box_2"/>
    <property type="match status" value="1"/>
</dbReference>
<dbReference type="Gene3D" id="1.10.30.10">
    <property type="entry name" value="High mobility group box domain"/>
    <property type="match status" value="1"/>
</dbReference>
<feature type="DNA-binding region" description="HMG box" evidence="1">
    <location>
        <begin position="466"/>
        <end position="536"/>
    </location>
</feature>
<feature type="compositionally biased region" description="Polar residues" evidence="2">
    <location>
        <begin position="405"/>
        <end position="416"/>
    </location>
</feature>
<dbReference type="PROSITE" id="PS50118">
    <property type="entry name" value="HMG_BOX_2"/>
    <property type="match status" value="1"/>
</dbReference>
<feature type="compositionally biased region" description="Low complexity" evidence="2">
    <location>
        <begin position="139"/>
        <end position="150"/>
    </location>
</feature>
<dbReference type="AlphaFoldDB" id="A0A7S2TR19"/>
<evidence type="ECO:0000259" key="3">
    <source>
        <dbReference type="PROSITE" id="PS50118"/>
    </source>
</evidence>
<organism evidence="4">
    <name type="scientific">Lotharella oceanica</name>
    <dbReference type="NCBI Taxonomy" id="641309"/>
    <lineage>
        <taxon>Eukaryota</taxon>
        <taxon>Sar</taxon>
        <taxon>Rhizaria</taxon>
        <taxon>Cercozoa</taxon>
        <taxon>Chlorarachniophyceae</taxon>
        <taxon>Lotharella</taxon>
    </lineage>
</organism>
<feature type="compositionally biased region" description="Basic residues" evidence="2">
    <location>
        <begin position="61"/>
        <end position="79"/>
    </location>
</feature>
<evidence type="ECO:0000256" key="1">
    <source>
        <dbReference type="PROSITE-ProRule" id="PRU00267"/>
    </source>
</evidence>
<proteinExistence type="predicted"/>
<dbReference type="SUPFAM" id="SSF47095">
    <property type="entry name" value="HMG-box"/>
    <property type="match status" value="1"/>
</dbReference>
<feature type="compositionally biased region" description="Polar residues" evidence="2">
    <location>
        <begin position="336"/>
        <end position="352"/>
    </location>
</feature>
<dbReference type="EMBL" id="HBHP01017863">
    <property type="protein sequence ID" value="CAD9766255.1"/>
    <property type="molecule type" value="Transcribed_RNA"/>
</dbReference>
<name>A0A7S2TR19_9EUKA</name>
<feature type="region of interest" description="Disordered" evidence="2">
    <location>
        <begin position="336"/>
        <end position="421"/>
    </location>
</feature>
<protein>
    <recommendedName>
        <fullName evidence="3">HMG box domain-containing protein</fullName>
    </recommendedName>
</protein>
<feature type="domain" description="HMG box" evidence="3">
    <location>
        <begin position="466"/>
        <end position="536"/>
    </location>
</feature>
<keyword evidence="1" id="KW-0238">DNA-binding</keyword>
<feature type="compositionally biased region" description="Polar residues" evidence="2">
    <location>
        <begin position="359"/>
        <end position="385"/>
    </location>
</feature>
<dbReference type="InterPro" id="IPR009071">
    <property type="entry name" value="HMG_box_dom"/>
</dbReference>